<dbReference type="InterPro" id="IPR013740">
    <property type="entry name" value="Redoxin"/>
</dbReference>
<evidence type="ECO:0000256" key="7">
    <source>
        <dbReference type="RuleBase" id="RU366011"/>
    </source>
</evidence>
<keyword evidence="10" id="KW-1185">Reference proteome</keyword>
<keyword evidence="3 7" id="KW-0049">Antioxidant</keyword>
<dbReference type="GO" id="GO:0034599">
    <property type="term" value="P:cellular response to oxidative stress"/>
    <property type="evidence" value="ECO:0007669"/>
    <property type="project" value="InterPro"/>
</dbReference>
<organism evidence="9 10">
    <name type="scientific">Canariomyces notabilis</name>
    <dbReference type="NCBI Taxonomy" id="2074819"/>
    <lineage>
        <taxon>Eukaryota</taxon>
        <taxon>Fungi</taxon>
        <taxon>Dikarya</taxon>
        <taxon>Ascomycota</taxon>
        <taxon>Pezizomycotina</taxon>
        <taxon>Sordariomycetes</taxon>
        <taxon>Sordariomycetidae</taxon>
        <taxon>Sordariales</taxon>
        <taxon>Chaetomiaceae</taxon>
        <taxon>Canariomyces</taxon>
    </lineage>
</organism>
<reference evidence="9" key="2">
    <citation type="submission" date="2023-05" db="EMBL/GenBank/DDBJ databases">
        <authorList>
            <consortium name="Lawrence Berkeley National Laboratory"/>
            <person name="Steindorff A."/>
            <person name="Hensen N."/>
            <person name="Bonometti L."/>
            <person name="Westerberg I."/>
            <person name="Brannstrom I.O."/>
            <person name="Guillou S."/>
            <person name="Cros-Aarteil S."/>
            <person name="Calhoun S."/>
            <person name="Haridas S."/>
            <person name="Kuo A."/>
            <person name="Mondo S."/>
            <person name="Pangilinan J."/>
            <person name="Riley R."/>
            <person name="Labutti K."/>
            <person name="Andreopoulos B."/>
            <person name="Lipzen A."/>
            <person name="Chen C."/>
            <person name="Yanf M."/>
            <person name="Daum C."/>
            <person name="Ng V."/>
            <person name="Clum A."/>
            <person name="Ohm R."/>
            <person name="Martin F."/>
            <person name="Silar P."/>
            <person name="Natvig D."/>
            <person name="Lalanne C."/>
            <person name="Gautier V."/>
            <person name="Ament-Velasquez S.L."/>
            <person name="Kruys A."/>
            <person name="Hutchinson M.I."/>
            <person name="Powell A.J."/>
            <person name="Barry K."/>
            <person name="Miller A.N."/>
            <person name="Grigoriev I.V."/>
            <person name="Debuchy R."/>
            <person name="Gladieux P."/>
            <person name="Thoren M.H."/>
            <person name="Johannesson H."/>
        </authorList>
    </citation>
    <scope>NUCLEOTIDE SEQUENCE</scope>
    <source>
        <strain evidence="9">CBS 508.74</strain>
    </source>
</reference>
<gene>
    <name evidence="9" type="ORF">N656DRAFT_373597</name>
</gene>
<evidence type="ECO:0000256" key="4">
    <source>
        <dbReference type="ARBA" id="ARBA00023002"/>
    </source>
</evidence>
<dbReference type="PANTHER" id="PTHR10430:SF16">
    <property type="entry name" value="PEROXIREDOXIN-5, MITOCHONDRIAL"/>
    <property type="match status" value="1"/>
</dbReference>
<evidence type="ECO:0000256" key="1">
    <source>
        <dbReference type="ARBA" id="ARBA00010505"/>
    </source>
</evidence>
<keyword evidence="2 7" id="KW-0575">Peroxidase</keyword>
<comment type="caution">
    <text evidence="9">The sequence shown here is derived from an EMBL/GenBank/DDBJ whole genome shotgun (WGS) entry which is preliminary data.</text>
</comment>
<name>A0AAN6QKF1_9PEZI</name>
<sequence>MAGLKADDAFPEGVSFLYIPPTGDLDLKVCGMPIKYDASKGMSCHPPSLSQTKTGTLCVREIRLANRIPLEFQSKKVVLVAVPGAFTPTCQEQHVTSYLANLEQFKAKGVDNIIFIAMNDPFVMSAWGKANGVKDESILFMTDTDAGFSKSIGWESGGRTMRYAIIIDHGKVTYADVDTERGSIAKSGAKGVLVKL</sequence>
<dbReference type="GO" id="GO:0008379">
    <property type="term" value="F:thioredoxin peroxidase activity"/>
    <property type="evidence" value="ECO:0007669"/>
    <property type="project" value="InterPro"/>
</dbReference>
<dbReference type="PANTHER" id="PTHR10430">
    <property type="entry name" value="PEROXIREDOXIN"/>
    <property type="match status" value="1"/>
</dbReference>
<dbReference type="InterPro" id="IPR036249">
    <property type="entry name" value="Thioredoxin-like_sf"/>
</dbReference>
<dbReference type="GO" id="GO:0005739">
    <property type="term" value="C:mitochondrion"/>
    <property type="evidence" value="ECO:0007669"/>
    <property type="project" value="TreeGrafter"/>
</dbReference>
<dbReference type="InterPro" id="IPR037944">
    <property type="entry name" value="PRX5-like"/>
</dbReference>
<evidence type="ECO:0000259" key="8">
    <source>
        <dbReference type="PROSITE" id="PS51352"/>
    </source>
</evidence>
<comment type="function">
    <text evidence="7">Thiol-specific peroxidase that catalyzes the reduction of hydrogen peroxide and organic hydroperoxides to water and alcohols, respectively. Plays a role in cell protection against oxidative stress by detoxifying peroxides.</text>
</comment>
<dbReference type="EMBL" id="MU853360">
    <property type="protein sequence ID" value="KAK4108766.1"/>
    <property type="molecule type" value="Genomic_DNA"/>
</dbReference>
<dbReference type="CDD" id="cd03013">
    <property type="entry name" value="PRX5_like"/>
    <property type="match status" value="1"/>
</dbReference>
<dbReference type="Gene3D" id="3.40.30.10">
    <property type="entry name" value="Glutaredoxin"/>
    <property type="match status" value="1"/>
</dbReference>
<evidence type="ECO:0000256" key="6">
    <source>
        <dbReference type="PIRSR" id="PIRSR637944-1"/>
    </source>
</evidence>
<dbReference type="RefSeq" id="XP_064666336.1">
    <property type="nucleotide sequence ID" value="XM_064809424.1"/>
</dbReference>
<dbReference type="GO" id="GO:0005777">
    <property type="term" value="C:peroxisome"/>
    <property type="evidence" value="ECO:0007669"/>
    <property type="project" value="TreeGrafter"/>
</dbReference>
<evidence type="ECO:0000256" key="5">
    <source>
        <dbReference type="ARBA" id="ARBA00023284"/>
    </source>
</evidence>
<dbReference type="PROSITE" id="PS51352">
    <property type="entry name" value="THIOREDOXIN_2"/>
    <property type="match status" value="1"/>
</dbReference>
<evidence type="ECO:0000313" key="9">
    <source>
        <dbReference type="EMBL" id="KAK4108766.1"/>
    </source>
</evidence>
<keyword evidence="4 7" id="KW-0560">Oxidoreductase</keyword>
<dbReference type="Proteomes" id="UP001302812">
    <property type="component" value="Unassembled WGS sequence"/>
</dbReference>
<feature type="active site" description="Cysteine sulfenic acid (-SOH) intermediate" evidence="6">
    <location>
        <position position="90"/>
    </location>
</feature>
<dbReference type="AlphaFoldDB" id="A0AAN6QKF1"/>
<protein>
    <submittedName>
        <fullName evidence="9">Peroxisomal membrane protein</fullName>
    </submittedName>
</protein>
<feature type="domain" description="Thioredoxin" evidence="8">
    <location>
        <begin position="38"/>
        <end position="196"/>
    </location>
</feature>
<accession>A0AAN6QKF1</accession>
<evidence type="ECO:0000256" key="2">
    <source>
        <dbReference type="ARBA" id="ARBA00022559"/>
    </source>
</evidence>
<evidence type="ECO:0000256" key="3">
    <source>
        <dbReference type="ARBA" id="ARBA00022862"/>
    </source>
</evidence>
<comment type="similarity">
    <text evidence="1 7">Belongs to the peroxiredoxin family. Prx5 subfamily.</text>
</comment>
<dbReference type="SUPFAM" id="SSF52833">
    <property type="entry name" value="Thioredoxin-like"/>
    <property type="match status" value="1"/>
</dbReference>
<proteinExistence type="inferred from homology"/>
<dbReference type="Pfam" id="PF08534">
    <property type="entry name" value="Redoxin"/>
    <property type="match status" value="1"/>
</dbReference>
<reference evidence="9" key="1">
    <citation type="journal article" date="2023" name="Mol. Phylogenet. Evol.">
        <title>Genome-scale phylogeny and comparative genomics of the fungal order Sordariales.</title>
        <authorList>
            <person name="Hensen N."/>
            <person name="Bonometti L."/>
            <person name="Westerberg I."/>
            <person name="Brannstrom I.O."/>
            <person name="Guillou S."/>
            <person name="Cros-Aarteil S."/>
            <person name="Calhoun S."/>
            <person name="Haridas S."/>
            <person name="Kuo A."/>
            <person name="Mondo S."/>
            <person name="Pangilinan J."/>
            <person name="Riley R."/>
            <person name="LaButti K."/>
            <person name="Andreopoulos B."/>
            <person name="Lipzen A."/>
            <person name="Chen C."/>
            <person name="Yan M."/>
            <person name="Daum C."/>
            <person name="Ng V."/>
            <person name="Clum A."/>
            <person name="Steindorff A."/>
            <person name="Ohm R.A."/>
            <person name="Martin F."/>
            <person name="Silar P."/>
            <person name="Natvig D.O."/>
            <person name="Lalanne C."/>
            <person name="Gautier V."/>
            <person name="Ament-Velasquez S.L."/>
            <person name="Kruys A."/>
            <person name="Hutchinson M.I."/>
            <person name="Powell A.J."/>
            <person name="Barry K."/>
            <person name="Miller A.N."/>
            <person name="Grigoriev I.V."/>
            <person name="Debuchy R."/>
            <person name="Gladieux P."/>
            <person name="Hiltunen Thoren M."/>
            <person name="Johannesson H."/>
        </authorList>
    </citation>
    <scope>NUCLEOTIDE SEQUENCE</scope>
    <source>
        <strain evidence="9">CBS 508.74</strain>
    </source>
</reference>
<dbReference type="GO" id="GO:0042744">
    <property type="term" value="P:hydrogen peroxide catabolic process"/>
    <property type="evidence" value="ECO:0007669"/>
    <property type="project" value="TreeGrafter"/>
</dbReference>
<dbReference type="GO" id="GO:0045454">
    <property type="term" value="P:cell redox homeostasis"/>
    <property type="evidence" value="ECO:0007669"/>
    <property type="project" value="TreeGrafter"/>
</dbReference>
<dbReference type="InterPro" id="IPR013766">
    <property type="entry name" value="Thioredoxin_domain"/>
</dbReference>
<dbReference type="GeneID" id="89933548"/>
<evidence type="ECO:0000313" key="10">
    <source>
        <dbReference type="Proteomes" id="UP001302812"/>
    </source>
</evidence>
<keyword evidence="5 7" id="KW-0676">Redox-active center</keyword>